<dbReference type="AlphaFoldDB" id="S8ABG7"/>
<keyword evidence="2" id="KW-0472">Membrane</keyword>
<feature type="compositionally biased region" description="Basic and acidic residues" evidence="1">
    <location>
        <begin position="334"/>
        <end position="357"/>
    </location>
</feature>
<keyword evidence="2" id="KW-1133">Transmembrane helix</keyword>
<dbReference type="EMBL" id="AQGS01000548">
    <property type="protein sequence ID" value="EPS38451.1"/>
    <property type="molecule type" value="Genomic_DNA"/>
</dbReference>
<dbReference type="OrthoDB" id="5313112at2759"/>
<evidence type="ECO:0000313" key="3">
    <source>
        <dbReference type="EMBL" id="EPS38451.1"/>
    </source>
</evidence>
<reference evidence="3 4" key="1">
    <citation type="journal article" date="2013" name="PLoS Genet.">
        <title>Genomic mechanisms accounting for the adaptation to parasitism in nematode-trapping fungi.</title>
        <authorList>
            <person name="Meerupati T."/>
            <person name="Andersson K.M."/>
            <person name="Friman E."/>
            <person name="Kumar D."/>
            <person name="Tunlid A."/>
            <person name="Ahren D."/>
        </authorList>
    </citation>
    <scope>NUCLEOTIDE SEQUENCE [LARGE SCALE GENOMIC DNA]</scope>
    <source>
        <strain evidence="3 4">CBS 200.50</strain>
    </source>
</reference>
<keyword evidence="4" id="KW-1185">Reference proteome</keyword>
<protein>
    <submittedName>
        <fullName evidence="3">Uncharacterized protein</fullName>
    </submittedName>
</protein>
<feature type="region of interest" description="Disordered" evidence="1">
    <location>
        <begin position="331"/>
        <end position="426"/>
    </location>
</feature>
<organism evidence="3 4">
    <name type="scientific">Dactylellina haptotyla (strain CBS 200.50)</name>
    <name type="common">Nematode-trapping fungus</name>
    <name type="synonym">Monacrosporium haptotylum</name>
    <dbReference type="NCBI Taxonomy" id="1284197"/>
    <lineage>
        <taxon>Eukaryota</taxon>
        <taxon>Fungi</taxon>
        <taxon>Dikarya</taxon>
        <taxon>Ascomycota</taxon>
        <taxon>Pezizomycotina</taxon>
        <taxon>Orbiliomycetes</taxon>
        <taxon>Orbiliales</taxon>
        <taxon>Orbiliaceae</taxon>
        <taxon>Dactylellina</taxon>
    </lineage>
</organism>
<name>S8ABG7_DACHA</name>
<proteinExistence type="predicted"/>
<feature type="compositionally biased region" description="Polar residues" evidence="1">
    <location>
        <begin position="392"/>
        <end position="410"/>
    </location>
</feature>
<keyword evidence="2" id="KW-0812">Transmembrane</keyword>
<dbReference type="Proteomes" id="UP000015100">
    <property type="component" value="Unassembled WGS sequence"/>
</dbReference>
<evidence type="ECO:0000256" key="2">
    <source>
        <dbReference type="SAM" id="Phobius"/>
    </source>
</evidence>
<evidence type="ECO:0000313" key="4">
    <source>
        <dbReference type="Proteomes" id="UP000015100"/>
    </source>
</evidence>
<evidence type="ECO:0000256" key="1">
    <source>
        <dbReference type="SAM" id="MobiDB-lite"/>
    </source>
</evidence>
<sequence length="426" mass="47065">MVQFSKISTLGFVPLAIILKFPFASGVIINVIVGDTAEIWRENDENSFRRKDPEPLAYRLCRPPSDKPWLGVFVINPQKMSCADVEGSSHNWDIVASEWEPPEFFPKAPGSLLQIQGPTGVPIMNTEFADEFLTYGSRGGGGGLHASTPSKWLVERFGNTQNYEVLTYRNPLQVGDTLRFWEPGVVGGFGQLFLHRIAGSPMRLNRMRPTVDEDSPDDFATAIRKIRSEYPYAELRIASLGDDEIVGPGMPSRKDKIYAKLETVKNAFSGLFRGGHTQSQPIGLELGEGFEVLGHNPEGGSHLIGQTEDAGRVNIGREAVTSDDVKVVSPKIPARVENKAGQEIHEESKESNDRPRNAGDLVSQIVTDEVRSRSKSSNSGNSGSYNRDGQSIKDSQTQYETAWGETQFQNEYDDEDDGDRLGDIID</sequence>
<comment type="caution">
    <text evidence="3">The sequence shown here is derived from an EMBL/GenBank/DDBJ whole genome shotgun (WGS) entry which is preliminary data.</text>
</comment>
<feature type="transmembrane region" description="Helical" evidence="2">
    <location>
        <begin position="12"/>
        <end position="33"/>
    </location>
</feature>
<accession>S8ABG7</accession>
<gene>
    <name evidence="3" type="ORF">H072_7805</name>
</gene>
<feature type="compositionally biased region" description="Low complexity" evidence="1">
    <location>
        <begin position="375"/>
        <end position="389"/>
    </location>
</feature>
<dbReference type="HOGENOM" id="CLU_560157_0_0_1"/>
<reference evidence="4" key="2">
    <citation type="submission" date="2013-04" db="EMBL/GenBank/DDBJ databases">
        <title>Genomic mechanisms accounting for the adaptation to parasitism in nematode-trapping fungi.</title>
        <authorList>
            <person name="Ahren D.G."/>
        </authorList>
    </citation>
    <scope>NUCLEOTIDE SEQUENCE [LARGE SCALE GENOMIC DNA]</scope>
    <source>
        <strain evidence="4">CBS 200.50</strain>
    </source>
</reference>